<dbReference type="SUPFAM" id="SSF88659">
    <property type="entry name" value="Sigma3 and sigma4 domains of RNA polymerase sigma factors"/>
    <property type="match status" value="1"/>
</dbReference>
<proteinExistence type="inferred from homology"/>
<dbReference type="InterPro" id="IPR001387">
    <property type="entry name" value="Cro/C1-type_HTH"/>
</dbReference>
<dbReference type="InterPro" id="IPR000943">
    <property type="entry name" value="RNA_pol_sigma70"/>
</dbReference>
<dbReference type="RefSeq" id="WP_022032716.1">
    <property type="nucleotide sequence ID" value="NZ_CAXSXZ010000003.1"/>
</dbReference>
<dbReference type="InterPro" id="IPR013324">
    <property type="entry name" value="RNA_pol_sigma_r3/r4-like"/>
</dbReference>
<evidence type="ECO:0000313" key="10">
    <source>
        <dbReference type="Proteomes" id="UP000434223"/>
    </source>
</evidence>
<dbReference type="GO" id="GO:0016987">
    <property type="term" value="F:sigma factor activity"/>
    <property type="evidence" value="ECO:0007669"/>
    <property type="project" value="UniProtKB-KW"/>
</dbReference>
<dbReference type="PROSITE" id="PS50943">
    <property type="entry name" value="HTH_CROC1"/>
    <property type="match status" value="1"/>
</dbReference>
<dbReference type="Pfam" id="PF04545">
    <property type="entry name" value="Sigma70_r4"/>
    <property type="match status" value="1"/>
</dbReference>
<dbReference type="EMBL" id="WNME01000001">
    <property type="protein sequence ID" value="MUB61491.1"/>
    <property type="molecule type" value="Genomic_DNA"/>
</dbReference>
<dbReference type="AlphaFoldDB" id="A0AAW9W946"/>
<evidence type="ECO:0000256" key="1">
    <source>
        <dbReference type="ARBA" id="ARBA00007788"/>
    </source>
</evidence>
<dbReference type="SUPFAM" id="SSF88946">
    <property type="entry name" value="Sigma2 domain of RNA polymerase sigma factors"/>
    <property type="match status" value="1"/>
</dbReference>
<keyword evidence="3 7" id="KW-0805">Transcription regulation</keyword>
<dbReference type="PRINTS" id="PR00046">
    <property type="entry name" value="SIGMA70FCT"/>
</dbReference>
<evidence type="ECO:0000256" key="2">
    <source>
        <dbReference type="ARBA" id="ARBA00022969"/>
    </source>
</evidence>
<dbReference type="GO" id="GO:0030435">
    <property type="term" value="P:sporulation resulting in formation of a cellular spore"/>
    <property type="evidence" value="ECO:0007669"/>
    <property type="project" value="UniProtKB-KW"/>
</dbReference>
<accession>A0AAW9W946</accession>
<dbReference type="Proteomes" id="UP000434223">
    <property type="component" value="Unassembled WGS sequence"/>
</dbReference>
<dbReference type="GO" id="GO:0006352">
    <property type="term" value="P:DNA-templated transcription initiation"/>
    <property type="evidence" value="ECO:0007669"/>
    <property type="project" value="InterPro"/>
</dbReference>
<evidence type="ECO:0000313" key="9">
    <source>
        <dbReference type="EMBL" id="MUB61491.1"/>
    </source>
</evidence>
<dbReference type="PROSITE" id="PS00716">
    <property type="entry name" value="SIGMA70_2"/>
    <property type="match status" value="1"/>
</dbReference>
<comment type="caution">
    <text evidence="9">The sequence shown here is derived from an EMBL/GenBank/DDBJ whole genome shotgun (WGS) entry which is preliminary data.</text>
</comment>
<evidence type="ECO:0000256" key="6">
    <source>
        <dbReference type="ARBA" id="ARBA00023163"/>
    </source>
</evidence>
<dbReference type="PANTHER" id="PTHR30376:SF3">
    <property type="entry name" value="RNA POLYMERASE SIGMA FACTOR RPOH"/>
    <property type="match status" value="1"/>
</dbReference>
<dbReference type="GO" id="GO:0003677">
    <property type="term" value="F:DNA binding"/>
    <property type="evidence" value="ECO:0007669"/>
    <property type="project" value="UniProtKB-KW"/>
</dbReference>
<organism evidence="9 10">
    <name type="scientific">Hungatella hathewayi</name>
    <dbReference type="NCBI Taxonomy" id="154046"/>
    <lineage>
        <taxon>Bacteria</taxon>
        <taxon>Bacillati</taxon>
        <taxon>Bacillota</taxon>
        <taxon>Clostridia</taxon>
        <taxon>Lachnospirales</taxon>
        <taxon>Lachnospiraceae</taxon>
        <taxon>Hungatella</taxon>
    </lineage>
</organism>
<evidence type="ECO:0000256" key="5">
    <source>
        <dbReference type="ARBA" id="ARBA00023125"/>
    </source>
</evidence>
<dbReference type="InterPro" id="IPR007627">
    <property type="entry name" value="RNA_pol_sigma70_r2"/>
</dbReference>
<dbReference type="PIRSF" id="PIRSF000770">
    <property type="entry name" value="RNA_pol_sigma-SigE/K"/>
    <property type="match status" value="1"/>
</dbReference>
<name>A0AAW9W946_9FIRM</name>
<dbReference type="InterPro" id="IPR014284">
    <property type="entry name" value="RNA_pol_sigma-70_dom"/>
</dbReference>
<gene>
    <name evidence="9" type="ORF">GNE07_00160</name>
</gene>
<dbReference type="InterPro" id="IPR036388">
    <property type="entry name" value="WH-like_DNA-bd_sf"/>
</dbReference>
<keyword evidence="6 7" id="KW-0804">Transcription</keyword>
<keyword evidence="2" id="KW-0749">Sporulation</keyword>
<evidence type="ECO:0000256" key="3">
    <source>
        <dbReference type="ARBA" id="ARBA00023015"/>
    </source>
</evidence>
<dbReference type="InterPro" id="IPR007630">
    <property type="entry name" value="RNA_pol_sigma70_r4"/>
</dbReference>
<comment type="function">
    <text evidence="7">Sigma factors are initiation factors that promote the attachment of RNA polymerase to specific initiation sites and are then released.</text>
</comment>
<protein>
    <recommendedName>
        <fullName evidence="7">RNA polymerase sigma factor</fullName>
    </recommendedName>
</protein>
<feature type="domain" description="HTH cro/C1-type" evidence="8">
    <location>
        <begin position="175"/>
        <end position="195"/>
    </location>
</feature>
<evidence type="ECO:0000256" key="7">
    <source>
        <dbReference type="RuleBase" id="RU362124"/>
    </source>
</evidence>
<dbReference type="NCBIfam" id="NF004471">
    <property type="entry name" value="PRK05803.1"/>
    <property type="match status" value="1"/>
</dbReference>
<comment type="similarity">
    <text evidence="1 7">Belongs to the sigma-70 factor family.</text>
</comment>
<dbReference type="InterPro" id="IPR013325">
    <property type="entry name" value="RNA_pol_sigma_r2"/>
</dbReference>
<evidence type="ECO:0000259" key="8">
    <source>
        <dbReference type="PROSITE" id="PS50943"/>
    </source>
</evidence>
<dbReference type="InterPro" id="IPR050813">
    <property type="entry name" value="Sigma-70_Factor"/>
</dbReference>
<dbReference type="Gene3D" id="1.20.120.1810">
    <property type="match status" value="1"/>
</dbReference>
<evidence type="ECO:0000256" key="4">
    <source>
        <dbReference type="ARBA" id="ARBA00023082"/>
    </source>
</evidence>
<dbReference type="Gene3D" id="1.10.10.10">
    <property type="entry name" value="Winged helix-like DNA-binding domain superfamily/Winged helix DNA-binding domain"/>
    <property type="match status" value="1"/>
</dbReference>
<dbReference type="Pfam" id="PF04542">
    <property type="entry name" value="Sigma70_r2"/>
    <property type="match status" value="1"/>
</dbReference>
<sequence>MKTFPKPLTAREERECLERYQEGDQEARATLIERNMRLVAHVAKKYQNTDYDMEDLLSVGTIGLIKAVNTFHTDRGSRLATYAAKCVENEILMLLRANKKYSKEVSLFEPIGVDKDGETVSLVDVIEMENKEALETIILSQDIRELYDAFDHCLRDTEKKVIGMRYGLYGGKEHTQREIADMLGISRSYVSRIEKKSIEKLRMEFEKNNKKSGIIK</sequence>
<dbReference type="CDD" id="cd06171">
    <property type="entry name" value="Sigma70_r4"/>
    <property type="match status" value="1"/>
</dbReference>
<dbReference type="PANTHER" id="PTHR30376">
    <property type="entry name" value="SIGMA FACTOR RPOH HEAT SHOCK RELATED"/>
    <property type="match status" value="1"/>
</dbReference>
<keyword evidence="4 7" id="KW-0731">Sigma factor</keyword>
<dbReference type="NCBIfam" id="TIGR02937">
    <property type="entry name" value="sigma70-ECF"/>
    <property type="match status" value="1"/>
</dbReference>
<reference evidence="9 10" key="1">
    <citation type="submission" date="2019-09" db="EMBL/GenBank/DDBJ databases">
        <title>Draft genome sequencing of Hungatella hathewayi 123Y-2.</title>
        <authorList>
            <person name="Lv Q."/>
            <person name="Li S."/>
        </authorList>
    </citation>
    <scope>NUCLEOTIDE SEQUENCE [LARGE SCALE GENOMIC DNA]</scope>
    <source>
        <strain evidence="9 10">123Y-2</strain>
    </source>
</reference>
<keyword evidence="5 7" id="KW-0238">DNA-binding</keyword>
<dbReference type="PROSITE" id="PS00715">
    <property type="entry name" value="SIGMA70_1"/>
    <property type="match status" value="1"/>
</dbReference>